<feature type="region of interest" description="Disordered" evidence="1">
    <location>
        <begin position="291"/>
        <end position="319"/>
    </location>
</feature>
<accession>A0A5C6G0Y2</accession>
<dbReference type="Pfam" id="PF13365">
    <property type="entry name" value="Trypsin_2"/>
    <property type="match status" value="1"/>
</dbReference>
<gene>
    <name evidence="4" type="ORF">V7x_28620</name>
</gene>
<keyword evidence="2" id="KW-0812">Transmembrane</keyword>
<feature type="chain" id="PRO_5022750626" description="Trypsin" evidence="3">
    <location>
        <begin position="25"/>
        <end position="469"/>
    </location>
</feature>
<comment type="caution">
    <text evidence="4">The sequence shown here is derived from an EMBL/GenBank/DDBJ whole genome shotgun (WGS) entry which is preliminary data.</text>
</comment>
<proteinExistence type="predicted"/>
<protein>
    <recommendedName>
        <fullName evidence="6">Trypsin</fullName>
    </recommendedName>
</protein>
<dbReference type="RefSeq" id="WP_146413721.1">
    <property type="nucleotide sequence ID" value="NZ_SJPZ01000001.1"/>
</dbReference>
<dbReference type="SUPFAM" id="SSF50494">
    <property type="entry name" value="Trypsin-like serine proteases"/>
    <property type="match status" value="1"/>
</dbReference>
<dbReference type="AlphaFoldDB" id="A0A5C6G0Y2"/>
<dbReference type="Gene3D" id="2.40.10.120">
    <property type="match status" value="1"/>
</dbReference>
<keyword evidence="3" id="KW-0732">Signal</keyword>
<dbReference type="OrthoDB" id="260078at2"/>
<keyword evidence="2" id="KW-1133">Transmembrane helix</keyword>
<feature type="signal peptide" evidence="3">
    <location>
        <begin position="1"/>
        <end position="24"/>
    </location>
</feature>
<dbReference type="EMBL" id="SJPZ01000001">
    <property type="protein sequence ID" value="TWU67288.1"/>
    <property type="molecule type" value="Genomic_DNA"/>
</dbReference>
<evidence type="ECO:0000256" key="3">
    <source>
        <dbReference type="SAM" id="SignalP"/>
    </source>
</evidence>
<name>A0A5C6G0Y2_9PLAN</name>
<evidence type="ECO:0000313" key="4">
    <source>
        <dbReference type="EMBL" id="TWU67288.1"/>
    </source>
</evidence>
<evidence type="ECO:0008006" key="6">
    <source>
        <dbReference type="Google" id="ProtNLM"/>
    </source>
</evidence>
<feature type="transmembrane region" description="Helical" evidence="2">
    <location>
        <begin position="339"/>
        <end position="362"/>
    </location>
</feature>
<evidence type="ECO:0000256" key="2">
    <source>
        <dbReference type="SAM" id="Phobius"/>
    </source>
</evidence>
<organism evidence="4 5">
    <name type="scientific">Crateriforma conspicua</name>
    <dbReference type="NCBI Taxonomy" id="2527996"/>
    <lineage>
        <taxon>Bacteria</taxon>
        <taxon>Pseudomonadati</taxon>
        <taxon>Planctomycetota</taxon>
        <taxon>Planctomycetia</taxon>
        <taxon>Planctomycetales</taxon>
        <taxon>Planctomycetaceae</taxon>
        <taxon>Crateriforma</taxon>
    </lineage>
</organism>
<reference evidence="4 5" key="1">
    <citation type="submission" date="2019-02" db="EMBL/GenBank/DDBJ databases">
        <title>Deep-cultivation of Planctomycetes and their phenomic and genomic characterization uncovers novel biology.</title>
        <authorList>
            <person name="Wiegand S."/>
            <person name="Jogler M."/>
            <person name="Boedeker C."/>
            <person name="Pinto D."/>
            <person name="Vollmers J."/>
            <person name="Rivas-Marin E."/>
            <person name="Kohn T."/>
            <person name="Peeters S.H."/>
            <person name="Heuer A."/>
            <person name="Rast P."/>
            <person name="Oberbeckmann S."/>
            <person name="Bunk B."/>
            <person name="Jeske O."/>
            <person name="Meyerdierks A."/>
            <person name="Storesund J.E."/>
            <person name="Kallscheuer N."/>
            <person name="Luecker S."/>
            <person name="Lage O.M."/>
            <person name="Pohl T."/>
            <person name="Merkel B.J."/>
            <person name="Hornburger P."/>
            <person name="Mueller R.-W."/>
            <person name="Bruemmer F."/>
            <person name="Labrenz M."/>
            <person name="Spormann A.M."/>
            <person name="Op Den Camp H."/>
            <person name="Overmann J."/>
            <person name="Amann R."/>
            <person name="Jetten M.S.M."/>
            <person name="Mascher T."/>
            <person name="Medema M.H."/>
            <person name="Devos D.P."/>
            <person name="Kaster A.-K."/>
            <person name="Ovreas L."/>
            <person name="Rohde M."/>
            <person name="Galperin M.Y."/>
            <person name="Jogler C."/>
        </authorList>
    </citation>
    <scope>NUCLEOTIDE SEQUENCE [LARGE SCALE GENOMIC DNA]</scope>
    <source>
        <strain evidence="4 5">V7</strain>
    </source>
</reference>
<keyword evidence="2" id="KW-0472">Membrane</keyword>
<feature type="region of interest" description="Disordered" evidence="1">
    <location>
        <begin position="369"/>
        <end position="390"/>
    </location>
</feature>
<dbReference type="InterPro" id="IPR009003">
    <property type="entry name" value="Peptidase_S1_PA"/>
</dbReference>
<evidence type="ECO:0000256" key="1">
    <source>
        <dbReference type="SAM" id="MobiDB-lite"/>
    </source>
</evidence>
<dbReference type="Proteomes" id="UP000316476">
    <property type="component" value="Unassembled WGS sequence"/>
</dbReference>
<sequence length="469" mass="49814" precursor="true">MPHPSYLRCIVALLFASFASVAAAAGVVDAVVKVHVGYGNEGSYLSGVVTDVVPAGDRFRVYVMTNAHGFREGQPQTLEVFPPSHPPITCDRIEYMGDPDQKADDLAVISGVTARPPPSAPLADASPQPGMRVDLTGYPAGGRLSIRPARRTAIQTSGGDVFDAPAEQGMSGGPVFYRGRVCGLIWGSSVPSASCVDGSCGPSTGSQCYAVPLPRIRAVLQRIRGSIAAIVAPPRSPTPQYQSPQYQAPQYSTPPAVARGGGVVWDPDMVDVPQPRLPMAPATADVTVRVDPPPPPEPADVLPREPSPPVSSVPAVTQPVPPAGTAATGWDWPDIAAKAVVAVAGIMGVAIPPALVIGWRAVSAIHRRRSGRDTSMHPSGYPPGTSTNPYAAPPIDPVIVRDQAPPPPQVIYSDRQFTQYETDRFSKAYDWARQRLMVDYPGSRFTLEQMHSMIQQHLAGQRRPKNTEG</sequence>
<evidence type="ECO:0000313" key="5">
    <source>
        <dbReference type="Proteomes" id="UP000316476"/>
    </source>
</evidence>